<evidence type="ECO:0000256" key="6">
    <source>
        <dbReference type="PROSITE-ProRule" id="PRU00409"/>
    </source>
</evidence>
<evidence type="ECO:0000313" key="12">
    <source>
        <dbReference type="Proteomes" id="UP000572817"/>
    </source>
</evidence>
<dbReference type="PROSITE" id="PS50979">
    <property type="entry name" value="BC"/>
    <property type="match status" value="1"/>
</dbReference>
<evidence type="ECO:0000256" key="5">
    <source>
        <dbReference type="ARBA" id="ARBA00023267"/>
    </source>
</evidence>
<dbReference type="InterPro" id="IPR011761">
    <property type="entry name" value="ATP-grasp"/>
</dbReference>
<evidence type="ECO:0008006" key="13">
    <source>
        <dbReference type="Google" id="ProtNLM"/>
    </source>
</evidence>
<feature type="domain" description="Biotin carboxylation" evidence="10">
    <location>
        <begin position="44"/>
        <end position="496"/>
    </location>
</feature>
<evidence type="ECO:0000259" key="9">
    <source>
        <dbReference type="PROSITE" id="PS50975"/>
    </source>
</evidence>
<dbReference type="CDD" id="cd06850">
    <property type="entry name" value="biotinyl_domain"/>
    <property type="match status" value="1"/>
</dbReference>
<dbReference type="InterPro" id="IPR000089">
    <property type="entry name" value="Biotin_lipoyl"/>
</dbReference>
<dbReference type="Pfam" id="PF00289">
    <property type="entry name" value="Biotin_carb_N"/>
    <property type="match status" value="1"/>
</dbReference>
<dbReference type="GO" id="GO:0016874">
    <property type="term" value="F:ligase activity"/>
    <property type="evidence" value="ECO:0007669"/>
    <property type="project" value="UniProtKB-KW"/>
</dbReference>
<dbReference type="PROSITE" id="PS50975">
    <property type="entry name" value="ATP_GRASP"/>
    <property type="match status" value="1"/>
</dbReference>
<dbReference type="PANTHER" id="PTHR18866">
    <property type="entry name" value="CARBOXYLASE:PYRUVATE/ACETYL-COA/PROPIONYL-COA CARBOXYLASE"/>
    <property type="match status" value="1"/>
</dbReference>
<dbReference type="Gene3D" id="2.40.50.100">
    <property type="match status" value="1"/>
</dbReference>
<dbReference type="SUPFAM" id="SSF51246">
    <property type="entry name" value="Rudiment single hybrid motif"/>
    <property type="match status" value="1"/>
</dbReference>
<comment type="cofactor">
    <cofactor evidence="1">
        <name>biotin</name>
        <dbReference type="ChEBI" id="CHEBI:57586"/>
    </cofactor>
</comment>
<dbReference type="InterPro" id="IPR005482">
    <property type="entry name" value="Biotin_COase_C"/>
</dbReference>
<accession>A0A8H4N4V4</accession>
<proteinExistence type="predicted"/>
<dbReference type="PROSITE" id="PS00867">
    <property type="entry name" value="CPSASE_2"/>
    <property type="match status" value="1"/>
</dbReference>
<dbReference type="InterPro" id="IPR011764">
    <property type="entry name" value="Biotin_carboxylation_dom"/>
</dbReference>
<feature type="domain" description="ATP-grasp" evidence="9">
    <location>
        <begin position="165"/>
        <end position="365"/>
    </location>
</feature>
<evidence type="ECO:0000259" key="10">
    <source>
        <dbReference type="PROSITE" id="PS50979"/>
    </source>
</evidence>
<protein>
    <recommendedName>
        <fullName evidence="13">3-methylcrotonyl-carboxylase subunit alpha protein</fullName>
    </recommendedName>
</protein>
<dbReference type="InterPro" id="IPR050856">
    <property type="entry name" value="Biotin_carboxylase_complex"/>
</dbReference>
<keyword evidence="5" id="KW-0092">Biotin</keyword>
<dbReference type="SUPFAM" id="SSF52440">
    <property type="entry name" value="PreATP-grasp domain"/>
    <property type="match status" value="1"/>
</dbReference>
<keyword evidence="4 6" id="KW-0067">ATP-binding</keyword>
<dbReference type="PROSITE" id="PS50968">
    <property type="entry name" value="BIOTINYL_LIPOYL"/>
    <property type="match status" value="1"/>
</dbReference>
<dbReference type="EMBL" id="WWBZ02000011">
    <property type="protein sequence ID" value="KAF4311169.1"/>
    <property type="molecule type" value="Genomic_DNA"/>
</dbReference>
<dbReference type="InterPro" id="IPR011053">
    <property type="entry name" value="Single_hybrid_motif"/>
</dbReference>
<dbReference type="GO" id="GO:0046872">
    <property type="term" value="F:metal ion binding"/>
    <property type="evidence" value="ECO:0007669"/>
    <property type="project" value="InterPro"/>
</dbReference>
<dbReference type="PROSITE" id="PS00866">
    <property type="entry name" value="CPSASE_1"/>
    <property type="match status" value="1"/>
</dbReference>
<dbReference type="SUPFAM" id="SSF56059">
    <property type="entry name" value="Glutathione synthetase ATP-binding domain-like"/>
    <property type="match status" value="1"/>
</dbReference>
<dbReference type="AlphaFoldDB" id="A0A8H4N4V4"/>
<name>A0A8H4N4V4_9PEZI</name>
<evidence type="ECO:0000256" key="3">
    <source>
        <dbReference type="ARBA" id="ARBA00022741"/>
    </source>
</evidence>
<dbReference type="InterPro" id="IPR005479">
    <property type="entry name" value="CPAse_ATP-bd"/>
</dbReference>
<feature type="region of interest" description="Disordered" evidence="7">
    <location>
        <begin position="8"/>
        <end position="42"/>
    </location>
</feature>
<evidence type="ECO:0000313" key="11">
    <source>
        <dbReference type="EMBL" id="KAF4311169.1"/>
    </source>
</evidence>
<dbReference type="InterPro" id="IPR016185">
    <property type="entry name" value="PreATP-grasp_dom_sf"/>
</dbReference>
<organism evidence="11 12">
    <name type="scientific">Botryosphaeria dothidea</name>
    <dbReference type="NCBI Taxonomy" id="55169"/>
    <lineage>
        <taxon>Eukaryota</taxon>
        <taxon>Fungi</taxon>
        <taxon>Dikarya</taxon>
        <taxon>Ascomycota</taxon>
        <taxon>Pezizomycotina</taxon>
        <taxon>Dothideomycetes</taxon>
        <taxon>Dothideomycetes incertae sedis</taxon>
        <taxon>Botryosphaeriales</taxon>
        <taxon>Botryosphaeriaceae</taxon>
        <taxon>Botryosphaeria</taxon>
    </lineage>
</organism>
<evidence type="ECO:0000256" key="7">
    <source>
        <dbReference type="SAM" id="MobiDB-lite"/>
    </source>
</evidence>
<gene>
    <name evidence="11" type="ORF">GTA08_BOTSDO13224</name>
</gene>
<reference evidence="11" key="1">
    <citation type="submission" date="2020-04" db="EMBL/GenBank/DDBJ databases">
        <title>Genome Assembly and Annotation of Botryosphaeria dothidea sdau 11-99, a Latent Pathogen of Apple Fruit Ring Rot in China.</title>
        <authorList>
            <person name="Yu C."/>
            <person name="Diao Y."/>
            <person name="Lu Q."/>
            <person name="Zhao J."/>
            <person name="Cui S."/>
            <person name="Peng C."/>
            <person name="He B."/>
            <person name="Liu H."/>
        </authorList>
    </citation>
    <scope>NUCLEOTIDE SEQUENCE [LARGE SCALE GENOMIC DNA]</scope>
    <source>
        <strain evidence="11">Sdau11-99</strain>
    </source>
</reference>
<dbReference type="InterPro" id="IPR005481">
    <property type="entry name" value="BC-like_N"/>
</dbReference>
<dbReference type="SMART" id="SM00878">
    <property type="entry name" value="Biotin_carb_C"/>
    <property type="match status" value="1"/>
</dbReference>
<keyword evidence="2" id="KW-0436">Ligase</keyword>
<dbReference type="Pfam" id="PF02785">
    <property type="entry name" value="Biotin_carb_C"/>
    <property type="match status" value="1"/>
</dbReference>
<evidence type="ECO:0000259" key="8">
    <source>
        <dbReference type="PROSITE" id="PS50968"/>
    </source>
</evidence>
<dbReference type="Proteomes" id="UP000572817">
    <property type="component" value="Unassembled WGS sequence"/>
</dbReference>
<dbReference type="InterPro" id="IPR011054">
    <property type="entry name" value="Rudment_hybrid_motif"/>
</dbReference>
<evidence type="ECO:0000256" key="2">
    <source>
        <dbReference type="ARBA" id="ARBA00022598"/>
    </source>
</evidence>
<dbReference type="Gene3D" id="3.30.470.20">
    <property type="entry name" value="ATP-grasp fold, B domain"/>
    <property type="match status" value="1"/>
</dbReference>
<evidence type="ECO:0000256" key="1">
    <source>
        <dbReference type="ARBA" id="ARBA00001953"/>
    </source>
</evidence>
<dbReference type="SUPFAM" id="SSF51230">
    <property type="entry name" value="Single hybrid motif"/>
    <property type="match status" value="1"/>
</dbReference>
<comment type="caution">
    <text evidence="11">The sequence shown here is derived from an EMBL/GenBank/DDBJ whole genome shotgun (WGS) entry which is preliminary data.</text>
</comment>
<sequence>MLDYAPFCDTAPAMTKMPDSPQPTSQRPPLFAAEPPTGPDGRPKLQRILIANRGEIACRVIATCRKLNLTSIAIYADEDATSLHALQADESIPLGPLALRPTNPYLDAPLLIDLALRARAHAIHPGYGYFSEDPAFATLVRAAGLVFVGPSPAAMSTLGNKRAAKAYLAQHAPAVPLIPGFAGSGQDVDELERAAGEIGFPVMLKAAAGGGGKGMRVVRAAGELREALERARSEAERSFGSADCILEKYVECAKHVEVQVVGDGHGRVVCLWERDCSVQRRHQKIVEETPCAWLGEGMRREMAATAVRIAELIGYEGAGTVEFVVDVRAGRFYFLEVNARLQVEHPITEEVTGLDIVALQLFVAAGGSLASLPALNSIPRNGHAIECRLCAEDPHRNFLPERGTVRLWHPPPSSETRYETAIQTGSEVSIYFDPMIAKIVVWAPTRLLAVEKMIRVLSQTACLGVKTNQLFLQSCLMHSAFRDPAYTTSFIPDNLESLLQSPYPQELARIKDLHSVLPCVVLRHIRAQSTRPFRNVRRGFRNQRADPINQHCNVIESRGADAALSQGVDDHPSICILQQAAASNQAPDTYTIHLAALAPPQPNESASPAAHYNALSAFIRASPPPSSTAALHALTPIPPPPATNHADTWPSFSAVLALNGRRLLAHLAAPPRCPDDPAAPHPVLAHFPSLGAGVAYAVHTLLSFAETMRPAAETASGASDGVVKAPMPCRVLGVVKADGEEVQKGENVLVVESMKMEMSIVAPVAGTVRMGRGWGKGDSVGEGEVLCSVE</sequence>
<keyword evidence="12" id="KW-1185">Reference proteome</keyword>
<evidence type="ECO:0000256" key="4">
    <source>
        <dbReference type="ARBA" id="ARBA00022840"/>
    </source>
</evidence>
<dbReference type="OrthoDB" id="196847at2759"/>
<keyword evidence="3 6" id="KW-0547">Nucleotide-binding</keyword>
<dbReference type="GO" id="GO:0005524">
    <property type="term" value="F:ATP binding"/>
    <property type="evidence" value="ECO:0007669"/>
    <property type="project" value="UniProtKB-UniRule"/>
</dbReference>
<dbReference type="Pfam" id="PF02786">
    <property type="entry name" value="CPSase_L_D2"/>
    <property type="match status" value="1"/>
</dbReference>
<dbReference type="Pfam" id="PF00364">
    <property type="entry name" value="Biotin_lipoyl"/>
    <property type="match status" value="1"/>
</dbReference>
<dbReference type="PANTHER" id="PTHR18866:SF127">
    <property type="match status" value="1"/>
</dbReference>
<feature type="domain" description="Lipoyl-binding" evidence="8">
    <location>
        <begin position="713"/>
        <end position="790"/>
    </location>
</feature>
<dbReference type="FunFam" id="3.30.1490.20:FF:000003">
    <property type="entry name" value="acetyl-CoA carboxylase isoform X1"/>
    <property type="match status" value="1"/>
</dbReference>